<proteinExistence type="predicted"/>
<dbReference type="InterPro" id="IPR045540">
    <property type="entry name" value="YegS/DAGK_C"/>
</dbReference>
<gene>
    <name evidence="2" type="ordered locus">Ngar_c08440</name>
</gene>
<dbReference type="BioCyc" id="CNIT1237085:G1324-842-MONOMER"/>
<dbReference type="EMBL" id="CP002408">
    <property type="protein sequence ID" value="AFU57786.1"/>
    <property type="molecule type" value="Genomic_DNA"/>
</dbReference>
<dbReference type="KEGG" id="nga:Ngar_c08440"/>
<dbReference type="PANTHER" id="PTHR12358:SF54">
    <property type="entry name" value="SPHINGOSINE KINASE RELATED PROTEIN"/>
    <property type="match status" value="1"/>
</dbReference>
<protein>
    <submittedName>
        <fullName evidence="2">Putative diacylglycerol kinase catalytic region</fullName>
    </submittedName>
</protein>
<keyword evidence="2" id="KW-0808">Transferase</keyword>
<organism evidence="2 3">
    <name type="scientific">Nitrososphaera gargensis (strain Ga9.2)</name>
    <dbReference type="NCBI Taxonomy" id="1237085"/>
    <lineage>
        <taxon>Archaea</taxon>
        <taxon>Nitrososphaerota</taxon>
        <taxon>Nitrososphaeria</taxon>
        <taxon>Nitrososphaerales</taxon>
        <taxon>Nitrososphaeraceae</taxon>
        <taxon>Nitrososphaera</taxon>
    </lineage>
</organism>
<dbReference type="InterPro" id="IPR050187">
    <property type="entry name" value="Lipid_Phosphate_FormReg"/>
</dbReference>
<dbReference type="RefSeq" id="WP_015018331.1">
    <property type="nucleotide sequence ID" value="NC_018719.1"/>
</dbReference>
<keyword evidence="2" id="KW-0418">Kinase</keyword>
<reference evidence="2 3" key="1">
    <citation type="journal article" date="2012" name="Environ. Microbiol.">
        <title>The genome of the ammonia-oxidizing Candidatus Nitrososphaera gargensis: insights into metabolic versatility and environmental adaptations.</title>
        <authorList>
            <person name="Spang A."/>
            <person name="Poehlein A."/>
            <person name="Offre P."/>
            <person name="Zumbragel S."/>
            <person name="Haider S."/>
            <person name="Rychlik N."/>
            <person name="Nowka B."/>
            <person name="Schmeisser C."/>
            <person name="Lebedeva E.V."/>
            <person name="Rattei T."/>
            <person name="Bohm C."/>
            <person name="Schmid M."/>
            <person name="Galushko A."/>
            <person name="Hatzenpichler R."/>
            <person name="Weinmaier T."/>
            <person name="Daniel R."/>
            <person name="Schleper C."/>
            <person name="Spieck E."/>
            <person name="Streit W."/>
            <person name="Wagner M."/>
        </authorList>
    </citation>
    <scope>NUCLEOTIDE SEQUENCE [LARGE SCALE GENOMIC DNA]</scope>
    <source>
        <strain evidence="3">Ga9.2</strain>
    </source>
</reference>
<feature type="domain" description="YegS/DAGK C-terminal" evidence="1">
    <location>
        <begin position="9"/>
        <end position="143"/>
    </location>
</feature>
<dbReference type="GO" id="GO:0016301">
    <property type="term" value="F:kinase activity"/>
    <property type="evidence" value="ECO:0007669"/>
    <property type="project" value="UniProtKB-KW"/>
</dbReference>
<evidence type="ECO:0000313" key="3">
    <source>
        <dbReference type="Proteomes" id="UP000008037"/>
    </source>
</evidence>
<dbReference type="PANTHER" id="PTHR12358">
    <property type="entry name" value="SPHINGOSINE KINASE"/>
    <property type="match status" value="1"/>
</dbReference>
<dbReference type="Proteomes" id="UP000008037">
    <property type="component" value="Chromosome"/>
</dbReference>
<sequence>MVKSRLASTVAAIVSTLPAYESNLCTISLDNNPRKTFDTKMTMAIVANGKFLGGGFVAAPDADMSDGLLDVVILKDSGSLKMLDELINLKSGDHFDDDNIMYAQASTVSIESKERDVTVTLDSEPIGVLPADFYIFHNALNVIT</sequence>
<dbReference type="OrthoDB" id="10280at2157"/>
<dbReference type="Gene3D" id="2.60.200.40">
    <property type="match status" value="1"/>
</dbReference>
<evidence type="ECO:0000259" key="1">
    <source>
        <dbReference type="Pfam" id="PF19279"/>
    </source>
</evidence>
<evidence type="ECO:0000313" key="2">
    <source>
        <dbReference type="EMBL" id="AFU57786.1"/>
    </source>
</evidence>
<dbReference type="STRING" id="1237085.Ngar_c08440"/>
<dbReference type="InParanoid" id="K0I919"/>
<keyword evidence="3" id="KW-1185">Reference proteome</keyword>
<accession>K0I919</accession>
<dbReference type="Pfam" id="PF19279">
    <property type="entry name" value="YegS_C"/>
    <property type="match status" value="1"/>
</dbReference>
<name>K0I919_NITGG</name>
<dbReference type="HOGENOM" id="CLU_1792189_0_0_2"/>
<dbReference type="InterPro" id="IPR016064">
    <property type="entry name" value="NAD/diacylglycerol_kinase_sf"/>
</dbReference>
<dbReference type="GeneID" id="13795239"/>
<dbReference type="AlphaFoldDB" id="K0I919"/>
<dbReference type="SUPFAM" id="SSF111331">
    <property type="entry name" value="NAD kinase/diacylglycerol kinase-like"/>
    <property type="match status" value="1"/>
</dbReference>